<evidence type="ECO:0000313" key="8">
    <source>
        <dbReference type="EMBL" id="MPW25668.1"/>
    </source>
</evidence>
<organism evidence="8 9">
    <name type="scientific">Alkalibaculum sporogenes</name>
    <dbReference type="NCBI Taxonomy" id="2655001"/>
    <lineage>
        <taxon>Bacteria</taxon>
        <taxon>Bacillati</taxon>
        <taxon>Bacillota</taxon>
        <taxon>Clostridia</taxon>
        <taxon>Eubacteriales</taxon>
        <taxon>Eubacteriaceae</taxon>
        <taxon>Alkalibaculum</taxon>
    </lineage>
</organism>
<dbReference type="CDD" id="cd00211">
    <property type="entry name" value="PTS_IIA_fru"/>
    <property type="match status" value="1"/>
</dbReference>
<evidence type="ECO:0000256" key="1">
    <source>
        <dbReference type="ARBA" id="ARBA00004496"/>
    </source>
</evidence>
<keyword evidence="9" id="KW-1185">Reference proteome</keyword>
<keyword evidence="6" id="KW-0598">Phosphotransferase system</keyword>
<evidence type="ECO:0000256" key="4">
    <source>
        <dbReference type="ARBA" id="ARBA00022597"/>
    </source>
</evidence>
<name>A0A6A7K857_9FIRM</name>
<dbReference type="InterPro" id="IPR051541">
    <property type="entry name" value="PTS_SugarTrans_NitroReg"/>
</dbReference>
<protein>
    <submittedName>
        <fullName evidence="8">PTS fructose transporter subunit IIA</fullName>
    </submittedName>
</protein>
<accession>A0A6A7K857</accession>
<dbReference type="PROSITE" id="PS51094">
    <property type="entry name" value="PTS_EIIA_TYPE_2"/>
    <property type="match status" value="1"/>
</dbReference>
<dbReference type="PANTHER" id="PTHR47738:SF2">
    <property type="entry name" value="PTS SYSTEM FRUCTOSE-LIKE EIIA COMPONENT"/>
    <property type="match status" value="1"/>
</dbReference>
<evidence type="ECO:0000256" key="2">
    <source>
        <dbReference type="ARBA" id="ARBA00022448"/>
    </source>
</evidence>
<dbReference type="GO" id="GO:0016020">
    <property type="term" value="C:membrane"/>
    <property type="evidence" value="ECO:0007669"/>
    <property type="project" value="InterPro"/>
</dbReference>
<keyword evidence="3" id="KW-0597">Phosphoprotein</keyword>
<comment type="subcellular location">
    <subcellularLocation>
        <location evidence="1">Cytoplasm</location>
    </subcellularLocation>
</comment>
<keyword evidence="5" id="KW-0808">Transferase</keyword>
<dbReference type="SUPFAM" id="SSF55804">
    <property type="entry name" value="Phoshotransferase/anion transport protein"/>
    <property type="match status" value="1"/>
</dbReference>
<dbReference type="Proteomes" id="UP000440004">
    <property type="component" value="Unassembled WGS sequence"/>
</dbReference>
<keyword evidence="2" id="KW-0813">Transport</keyword>
<dbReference type="PANTHER" id="PTHR47738">
    <property type="entry name" value="PTS SYSTEM FRUCTOSE-LIKE EIIA COMPONENT-RELATED"/>
    <property type="match status" value="1"/>
</dbReference>
<dbReference type="InterPro" id="IPR016152">
    <property type="entry name" value="PTrfase/Anion_transptr"/>
</dbReference>
<comment type="caution">
    <text evidence="8">The sequence shown here is derived from an EMBL/GenBank/DDBJ whole genome shotgun (WGS) entry which is preliminary data.</text>
</comment>
<dbReference type="RefSeq" id="WP_152803354.1">
    <property type="nucleotide sequence ID" value="NZ_WHNX01000009.1"/>
</dbReference>
<dbReference type="FunFam" id="3.40.930.10:FF:000009">
    <property type="entry name" value="PTS system, fructose specific IIABC component"/>
    <property type="match status" value="1"/>
</dbReference>
<dbReference type="EMBL" id="WHNX01000009">
    <property type="protein sequence ID" value="MPW25668.1"/>
    <property type="molecule type" value="Genomic_DNA"/>
</dbReference>
<evidence type="ECO:0000256" key="6">
    <source>
        <dbReference type="ARBA" id="ARBA00022683"/>
    </source>
</evidence>
<dbReference type="InterPro" id="IPR002178">
    <property type="entry name" value="PTS_EIIA_type-2_dom"/>
</dbReference>
<dbReference type="Gene3D" id="3.40.930.10">
    <property type="entry name" value="Mannitol-specific EII, Chain A"/>
    <property type="match status" value="1"/>
</dbReference>
<gene>
    <name evidence="8" type="ORF">GC105_07680</name>
</gene>
<dbReference type="GO" id="GO:0009401">
    <property type="term" value="P:phosphoenolpyruvate-dependent sugar phosphotransferase system"/>
    <property type="evidence" value="ECO:0007669"/>
    <property type="project" value="UniProtKB-KW"/>
</dbReference>
<dbReference type="AlphaFoldDB" id="A0A6A7K857"/>
<reference evidence="8 9" key="1">
    <citation type="submission" date="2019-10" db="EMBL/GenBank/DDBJ databases">
        <title>Alkalibaculum tamaniensis sp.nov., a new alkaliphilic acetogen, isolated on methoxylated aromatics from a mud volcano.</title>
        <authorList>
            <person name="Khomyakova M.A."/>
            <person name="Merkel A.Y."/>
            <person name="Bonch-Osmolovskaya E.A."/>
            <person name="Slobodkin A.I."/>
        </authorList>
    </citation>
    <scope>NUCLEOTIDE SEQUENCE [LARGE SCALE GENOMIC DNA]</scope>
    <source>
        <strain evidence="8 9">M08DMB</strain>
    </source>
</reference>
<feature type="domain" description="PTS EIIA type-2" evidence="7">
    <location>
        <begin position="3"/>
        <end position="148"/>
    </location>
</feature>
<dbReference type="InterPro" id="IPR004715">
    <property type="entry name" value="PTS_IIA_fruc"/>
</dbReference>
<evidence type="ECO:0000259" key="7">
    <source>
        <dbReference type="PROSITE" id="PS51094"/>
    </source>
</evidence>
<dbReference type="GO" id="GO:0005737">
    <property type="term" value="C:cytoplasm"/>
    <property type="evidence" value="ECO:0007669"/>
    <property type="project" value="UniProtKB-SubCell"/>
</dbReference>
<keyword evidence="4" id="KW-0762">Sugar transport</keyword>
<dbReference type="NCBIfam" id="TIGR00848">
    <property type="entry name" value="fruA"/>
    <property type="match status" value="1"/>
</dbReference>
<dbReference type="GO" id="GO:0008982">
    <property type="term" value="F:protein-N(PI)-phosphohistidine-sugar phosphotransferase activity"/>
    <property type="evidence" value="ECO:0007669"/>
    <property type="project" value="InterPro"/>
</dbReference>
<evidence type="ECO:0000313" key="9">
    <source>
        <dbReference type="Proteomes" id="UP000440004"/>
    </source>
</evidence>
<evidence type="ECO:0000256" key="3">
    <source>
        <dbReference type="ARBA" id="ARBA00022553"/>
    </source>
</evidence>
<evidence type="ECO:0000256" key="5">
    <source>
        <dbReference type="ARBA" id="ARBA00022679"/>
    </source>
</evidence>
<sequence length="149" mass="16421">MNNIINKNLIKLDVQANSKEDAMKELISLMEAEGRLNDVSCYTEEVLAREALCTTGIGFGIAIPHGKCGAVKNPTVAFGRITTGIEWKSLDGDPVNMIFLLAVPKESESNEHLKILAALSRKLMNEDFRNDLLSIQDESALLTLLETIF</sequence>
<dbReference type="PROSITE" id="PS00372">
    <property type="entry name" value="PTS_EIIA_TYPE_2_HIS"/>
    <property type="match status" value="1"/>
</dbReference>
<dbReference type="Pfam" id="PF00359">
    <property type="entry name" value="PTS_EIIA_2"/>
    <property type="match status" value="1"/>
</dbReference>
<proteinExistence type="predicted"/>